<dbReference type="PANTHER" id="PTHR11733">
    <property type="entry name" value="ZINC METALLOPROTEASE FAMILY M13 NEPRILYSIN-RELATED"/>
    <property type="match status" value="1"/>
</dbReference>
<keyword evidence="7" id="KW-0812">Transmembrane</keyword>
<comment type="cofactor">
    <cofactor evidence="1">
        <name>Zn(2+)</name>
        <dbReference type="ChEBI" id="CHEBI:29105"/>
    </cofactor>
</comment>
<dbReference type="Proteomes" id="UP000663872">
    <property type="component" value="Unassembled WGS sequence"/>
</dbReference>
<dbReference type="EMBL" id="CAJOBP010001401">
    <property type="protein sequence ID" value="CAF4281638.1"/>
    <property type="molecule type" value="Genomic_DNA"/>
</dbReference>
<dbReference type="PRINTS" id="PR00786">
    <property type="entry name" value="NEPRILYSIN"/>
</dbReference>
<dbReference type="Pfam" id="PF05649">
    <property type="entry name" value="Peptidase_M13_N"/>
    <property type="match status" value="1"/>
</dbReference>
<dbReference type="InterPro" id="IPR042089">
    <property type="entry name" value="Peptidase_M13_dom_2"/>
</dbReference>
<accession>A0A818CGV4</accession>
<proteinExistence type="predicted"/>
<dbReference type="EMBL" id="CAJNYD010002447">
    <property type="protein sequence ID" value="CAF3419343.1"/>
    <property type="molecule type" value="Genomic_DNA"/>
</dbReference>
<feature type="domain" description="Peptidase M13 C-terminal" evidence="8">
    <location>
        <begin position="549"/>
        <end position="750"/>
    </location>
</feature>
<dbReference type="SUPFAM" id="SSF55486">
    <property type="entry name" value="Metalloproteases ('zincins'), catalytic domain"/>
    <property type="match status" value="1"/>
</dbReference>
<dbReference type="Proteomes" id="UP000663825">
    <property type="component" value="Unassembled WGS sequence"/>
</dbReference>
<dbReference type="EMBL" id="CAJOBR010001952">
    <property type="protein sequence ID" value="CAF4647249.1"/>
    <property type="molecule type" value="Genomic_DNA"/>
</dbReference>
<evidence type="ECO:0000256" key="4">
    <source>
        <dbReference type="ARBA" id="ARBA00022801"/>
    </source>
</evidence>
<sequence>MDFDVLNLTTMHLLLHYLQQLQHLVDDQHVRSCSKQPFILVRILFTMSIIPTIVLAILYANEKNAKSTHARNDICLSPYCIKAANYLIDSIDQSVEPCEDFYQFSCGSWLKNTKIPNDADEQNSFQILDKQLQENIVNLLSTASTNNTAESQSVTNARTLYRSCIDEMKIETDGVDAILSLINTNFDGWPILQGSSWNSSAFNLTNLLLKLRQYSYNIIYLIGSLTDENNSSATSIYVGQASLGLLQRQYYENETNITIAYRQFVSNLARALTNDTSMIDQDVKEIFDFDKNISKYHWTVAEQRARNNETVRTTVGNMSRILNTTFDFKNYLYRAYQFGNVTLNDMDTVALHEIDFLKQVSTLIDKTSPRILQNYILWYFMMDQAALMPKNIRTIKEKFERTIRGTSAEQPRTAQCSSFVNTAMGFAVSKLYIKKYFDENARNQSLEMIENIRNSFIDILDKSTWMDNTSKVKAIEKVKGIEQHIGYPDYLGSENNTKLENDYAAYVFDTCYIHNNWKIQVIQSIENFQLLRKPVLRKQWETVPPTIINAFYDSSKNQIVFPAGILQMPFFDKNAPKYLNYGGIGMVIGHEITHGFDDNGRQFDKDGNRIPWWTGETIEKFNNRKQCIIDQYKNFSVPQVDMKSNGDQTQGEDIADNGGLKASFYAYQNWAKNNANIDKKLPGLTNYSAEQLFFINFAHVWCVKMTDSAAFNQILTGVHSLGEFRVTGPTSNFDEFDRAFGCKSGQGNSRVEKCVVW</sequence>
<gene>
    <name evidence="12" type="ORF">GRG538_LOCUS12818</name>
    <name evidence="13" type="ORF">HFQ381_LOCUS7254</name>
    <name evidence="11" type="ORF">LUA448_LOCUS19278</name>
    <name evidence="15" type="ORF">QYT958_LOCUS14560</name>
    <name evidence="10" type="ORF">TIS948_LOCUS25997</name>
    <name evidence="14" type="ORF">UJA718_LOCUS11425</name>
</gene>
<keyword evidence="7" id="KW-1133">Transmembrane helix</keyword>
<evidence type="ECO:0000313" key="10">
    <source>
        <dbReference type="EMBL" id="CAF3381531.1"/>
    </source>
</evidence>
<evidence type="ECO:0000256" key="2">
    <source>
        <dbReference type="ARBA" id="ARBA00022670"/>
    </source>
</evidence>
<dbReference type="Proteomes" id="UP000663848">
    <property type="component" value="Unassembled WGS sequence"/>
</dbReference>
<evidence type="ECO:0000313" key="14">
    <source>
        <dbReference type="EMBL" id="CAF4281638.1"/>
    </source>
</evidence>
<dbReference type="InterPro" id="IPR018497">
    <property type="entry name" value="Peptidase_M13_C"/>
</dbReference>
<dbReference type="EMBL" id="CAJOBO010000344">
    <property type="protein sequence ID" value="CAF4197565.1"/>
    <property type="molecule type" value="Genomic_DNA"/>
</dbReference>
<name>A0A818CGV4_9BILA</name>
<feature type="transmembrane region" description="Helical" evidence="7">
    <location>
        <begin position="39"/>
        <end position="60"/>
    </location>
</feature>
<keyword evidence="7" id="KW-0472">Membrane</keyword>
<feature type="domain" description="Peptidase M13 N-terminal" evidence="9">
    <location>
        <begin position="97"/>
        <end position="488"/>
    </location>
</feature>
<dbReference type="Gene3D" id="3.40.390.10">
    <property type="entry name" value="Collagenase (Catalytic Domain)"/>
    <property type="match status" value="1"/>
</dbReference>
<dbReference type="PANTHER" id="PTHR11733:SF133">
    <property type="entry name" value="PHOSPHATE-REGULATING NEUTRAL ENDOPEPTIDASE PHEX"/>
    <property type="match status" value="1"/>
</dbReference>
<keyword evidence="5" id="KW-0862">Zinc</keyword>
<dbReference type="CDD" id="cd08662">
    <property type="entry name" value="M13"/>
    <property type="match status" value="1"/>
</dbReference>
<dbReference type="Proteomes" id="UP000663873">
    <property type="component" value="Unassembled WGS sequence"/>
</dbReference>
<protein>
    <submittedName>
        <fullName evidence="12">Uncharacterized protein</fullName>
    </submittedName>
</protein>
<evidence type="ECO:0000256" key="6">
    <source>
        <dbReference type="ARBA" id="ARBA00023049"/>
    </source>
</evidence>
<evidence type="ECO:0000313" key="12">
    <source>
        <dbReference type="EMBL" id="CAF3432860.1"/>
    </source>
</evidence>
<dbReference type="OrthoDB" id="6475849at2759"/>
<keyword evidence="3" id="KW-0479">Metal-binding</keyword>
<keyword evidence="2" id="KW-0645">Protease</keyword>
<dbReference type="GO" id="GO:0046872">
    <property type="term" value="F:metal ion binding"/>
    <property type="evidence" value="ECO:0007669"/>
    <property type="project" value="UniProtKB-KW"/>
</dbReference>
<dbReference type="InterPro" id="IPR000718">
    <property type="entry name" value="Peptidase_M13"/>
</dbReference>
<dbReference type="Proteomes" id="UP000663833">
    <property type="component" value="Unassembled WGS sequence"/>
</dbReference>
<keyword evidence="17" id="KW-1185">Reference proteome</keyword>
<evidence type="ECO:0000313" key="11">
    <source>
        <dbReference type="EMBL" id="CAF3419343.1"/>
    </source>
</evidence>
<dbReference type="GO" id="GO:0004222">
    <property type="term" value="F:metalloendopeptidase activity"/>
    <property type="evidence" value="ECO:0007669"/>
    <property type="project" value="InterPro"/>
</dbReference>
<dbReference type="Gene3D" id="1.10.1380.10">
    <property type="entry name" value="Neutral endopeptidase , domain2"/>
    <property type="match status" value="1"/>
</dbReference>
<evidence type="ECO:0000256" key="7">
    <source>
        <dbReference type="SAM" id="Phobius"/>
    </source>
</evidence>
<dbReference type="InterPro" id="IPR024079">
    <property type="entry name" value="MetalloPept_cat_dom_sf"/>
</dbReference>
<evidence type="ECO:0000259" key="8">
    <source>
        <dbReference type="Pfam" id="PF01431"/>
    </source>
</evidence>
<keyword evidence="4" id="KW-0378">Hydrolase</keyword>
<dbReference type="EMBL" id="CAJNYT010001837">
    <property type="protein sequence ID" value="CAF3432860.1"/>
    <property type="molecule type" value="Genomic_DNA"/>
</dbReference>
<evidence type="ECO:0000313" key="17">
    <source>
        <dbReference type="Proteomes" id="UP000663873"/>
    </source>
</evidence>
<dbReference type="AlphaFoldDB" id="A0A818CGV4"/>
<dbReference type="PROSITE" id="PS51885">
    <property type="entry name" value="NEPRILYSIN"/>
    <property type="match status" value="1"/>
</dbReference>
<dbReference type="GO" id="GO:0005886">
    <property type="term" value="C:plasma membrane"/>
    <property type="evidence" value="ECO:0007669"/>
    <property type="project" value="TreeGrafter"/>
</dbReference>
<reference evidence="12" key="1">
    <citation type="submission" date="2021-02" db="EMBL/GenBank/DDBJ databases">
        <authorList>
            <person name="Nowell W R."/>
        </authorList>
    </citation>
    <scope>NUCLEOTIDE SEQUENCE</scope>
</reference>
<organism evidence="12 16">
    <name type="scientific">Rotaria socialis</name>
    <dbReference type="NCBI Taxonomy" id="392032"/>
    <lineage>
        <taxon>Eukaryota</taxon>
        <taxon>Metazoa</taxon>
        <taxon>Spiralia</taxon>
        <taxon>Gnathifera</taxon>
        <taxon>Rotifera</taxon>
        <taxon>Eurotatoria</taxon>
        <taxon>Bdelloidea</taxon>
        <taxon>Philodinida</taxon>
        <taxon>Philodinidae</taxon>
        <taxon>Rotaria</taxon>
    </lineage>
</organism>
<evidence type="ECO:0000256" key="3">
    <source>
        <dbReference type="ARBA" id="ARBA00022723"/>
    </source>
</evidence>
<evidence type="ECO:0000256" key="5">
    <source>
        <dbReference type="ARBA" id="ARBA00022833"/>
    </source>
</evidence>
<evidence type="ECO:0000313" key="15">
    <source>
        <dbReference type="EMBL" id="CAF4647249.1"/>
    </source>
</evidence>
<dbReference type="EMBL" id="CAJNXB010004553">
    <property type="protein sequence ID" value="CAF3381531.1"/>
    <property type="molecule type" value="Genomic_DNA"/>
</dbReference>
<comment type="caution">
    <text evidence="12">The sequence shown here is derived from an EMBL/GenBank/DDBJ whole genome shotgun (WGS) entry which is preliminary data.</text>
</comment>
<evidence type="ECO:0000259" key="9">
    <source>
        <dbReference type="Pfam" id="PF05649"/>
    </source>
</evidence>
<keyword evidence="6" id="KW-0482">Metalloprotease</keyword>
<dbReference type="Proteomes" id="UP000663851">
    <property type="component" value="Unassembled WGS sequence"/>
</dbReference>
<evidence type="ECO:0000313" key="16">
    <source>
        <dbReference type="Proteomes" id="UP000663872"/>
    </source>
</evidence>
<evidence type="ECO:0000256" key="1">
    <source>
        <dbReference type="ARBA" id="ARBA00001947"/>
    </source>
</evidence>
<dbReference type="InterPro" id="IPR008753">
    <property type="entry name" value="Peptidase_M13_N"/>
</dbReference>
<evidence type="ECO:0000313" key="13">
    <source>
        <dbReference type="EMBL" id="CAF4197565.1"/>
    </source>
</evidence>
<dbReference type="Pfam" id="PF01431">
    <property type="entry name" value="Peptidase_M13"/>
    <property type="match status" value="1"/>
</dbReference>
<dbReference type="GO" id="GO:0016485">
    <property type="term" value="P:protein processing"/>
    <property type="evidence" value="ECO:0007669"/>
    <property type="project" value="TreeGrafter"/>
</dbReference>